<dbReference type="RefSeq" id="WP_272736322.1">
    <property type="nucleotide sequence ID" value="NZ_CP116942.1"/>
</dbReference>
<dbReference type="PANTHER" id="PTHR33428">
    <property type="entry name" value="CHLOROPHYLLASE-2, CHLOROPLASTIC"/>
    <property type="match status" value="1"/>
</dbReference>
<keyword evidence="3" id="KW-0378">Hydrolase</keyword>
<evidence type="ECO:0000256" key="1">
    <source>
        <dbReference type="SAM" id="SignalP"/>
    </source>
</evidence>
<keyword evidence="4" id="KW-1185">Reference proteome</keyword>
<protein>
    <submittedName>
        <fullName evidence="3">Alpha/beta hydrolase</fullName>
    </submittedName>
</protein>
<dbReference type="GO" id="GO:0016787">
    <property type="term" value="F:hydrolase activity"/>
    <property type="evidence" value="ECO:0007669"/>
    <property type="project" value="UniProtKB-KW"/>
</dbReference>
<evidence type="ECO:0000313" key="3">
    <source>
        <dbReference type="EMBL" id="WCO66800.1"/>
    </source>
</evidence>
<dbReference type="EMBL" id="CP116942">
    <property type="protein sequence ID" value="WCO66800.1"/>
    <property type="molecule type" value="Genomic_DNA"/>
</dbReference>
<dbReference type="PANTHER" id="PTHR33428:SF14">
    <property type="entry name" value="CARBOXYLESTERASE TYPE B DOMAIN-CONTAINING PROTEIN"/>
    <property type="match status" value="1"/>
</dbReference>
<evidence type="ECO:0000313" key="4">
    <source>
        <dbReference type="Proteomes" id="UP001216390"/>
    </source>
</evidence>
<dbReference type="Gene3D" id="3.40.50.1820">
    <property type="entry name" value="alpha/beta hydrolase"/>
    <property type="match status" value="1"/>
</dbReference>
<dbReference type="SUPFAM" id="SSF53474">
    <property type="entry name" value="alpha/beta-Hydrolases"/>
    <property type="match status" value="1"/>
</dbReference>
<dbReference type="Proteomes" id="UP001216390">
    <property type="component" value="Chromosome"/>
</dbReference>
<feature type="domain" description="Serine aminopeptidase S33" evidence="2">
    <location>
        <begin position="56"/>
        <end position="184"/>
    </location>
</feature>
<sequence>MKRQRRVLAVLVVLAVALLGACRTNATVTVQTTTLGLPCGGGTTVGARWALPTDVAPRAVVYLQHGFARSAARVDDVARSIAARGLAVVSPDLSGFGSCAINESATRAAVADLLDGQGPDGLQASADRARAAAGLAPAPLPAAVVLAGHSAGGALVTAAAARLATDPSSAVRQRLRGVVLLDPVETSDRAMAAALPALRSTSVLTVSAPAGACNASGSGTAALVAARTGFAGVRLPTGCHCDAEADSTDALCTLVCGTPRAGNEAALKRLASDWADDMARGRRVDGEPYPGGGWFESQRGAGTVVALTGTA</sequence>
<evidence type="ECO:0000259" key="2">
    <source>
        <dbReference type="Pfam" id="PF12146"/>
    </source>
</evidence>
<keyword evidence="1" id="KW-0732">Signal</keyword>
<dbReference type="PROSITE" id="PS51257">
    <property type="entry name" value="PROKAR_LIPOPROTEIN"/>
    <property type="match status" value="1"/>
</dbReference>
<dbReference type="InterPro" id="IPR029058">
    <property type="entry name" value="AB_hydrolase_fold"/>
</dbReference>
<dbReference type="Pfam" id="PF12146">
    <property type="entry name" value="Hydrolase_4"/>
    <property type="match status" value="1"/>
</dbReference>
<dbReference type="InterPro" id="IPR022742">
    <property type="entry name" value="Hydrolase_4"/>
</dbReference>
<reference evidence="3" key="1">
    <citation type="submission" date="2023-01" db="EMBL/GenBank/DDBJ databases">
        <title>The diversity of Class Acidimicrobiia in South China Sea sediment environments and the proposal of Iamia marina sp. nov., a novel species of the genus Iamia.</title>
        <authorList>
            <person name="He Y."/>
            <person name="Tian X."/>
        </authorList>
    </citation>
    <scope>NUCLEOTIDE SEQUENCE</scope>
    <source>
        <strain evidence="3">DSM 19957</strain>
    </source>
</reference>
<organism evidence="3 4">
    <name type="scientific">Iamia majanohamensis</name>
    <dbReference type="NCBI Taxonomy" id="467976"/>
    <lineage>
        <taxon>Bacteria</taxon>
        <taxon>Bacillati</taxon>
        <taxon>Actinomycetota</taxon>
        <taxon>Acidimicrobiia</taxon>
        <taxon>Acidimicrobiales</taxon>
        <taxon>Iamiaceae</taxon>
        <taxon>Iamia</taxon>
    </lineage>
</organism>
<feature type="signal peptide" evidence="1">
    <location>
        <begin position="1"/>
        <end position="26"/>
    </location>
</feature>
<dbReference type="AlphaFoldDB" id="A0AAE9Y527"/>
<accession>A0AAE9Y527</accession>
<name>A0AAE9Y527_9ACTN</name>
<dbReference type="KEGG" id="ima:PO878_20110"/>
<feature type="chain" id="PRO_5042184295" evidence="1">
    <location>
        <begin position="27"/>
        <end position="311"/>
    </location>
</feature>
<proteinExistence type="predicted"/>
<gene>
    <name evidence="3" type="ORF">PO878_20110</name>
</gene>